<accession>A0A0G0KSX4</accession>
<proteinExistence type="predicted"/>
<dbReference type="InterPro" id="IPR000715">
    <property type="entry name" value="Glycosyl_transferase_4"/>
</dbReference>
<keyword evidence="7" id="KW-0460">Magnesium</keyword>
<gene>
    <name evidence="9" type="ORF">US99_C0016G0009</name>
</gene>
<feature type="transmembrane region" description="Helical" evidence="8">
    <location>
        <begin position="136"/>
        <end position="153"/>
    </location>
</feature>
<reference evidence="9 10" key="1">
    <citation type="journal article" date="2015" name="Nature">
        <title>rRNA introns, odd ribosomes, and small enigmatic genomes across a large radiation of phyla.</title>
        <authorList>
            <person name="Brown C.T."/>
            <person name="Hug L.A."/>
            <person name="Thomas B.C."/>
            <person name="Sharon I."/>
            <person name="Castelle C.J."/>
            <person name="Singh A."/>
            <person name="Wilkins M.J."/>
            <person name="Williams K.H."/>
            <person name="Banfield J.F."/>
        </authorList>
    </citation>
    <scope>NUCLEOTIDE SEQUENCE [LARGE SCALE GENOMIC DNA]</scope>
</reference>
<dbReference type="GO" id="GO:0071555">
    <property type="term" value="P:cell wall organization"/>
    <property type="evidence" value="ECO:0007669"/>
    <property type="project" value="TreeGrafter"/>
</dbReference>
<keyword evidence="3 9" id="KW-0808">Transferase</keyword>
<feature type="transmembrane region" description="Helical" evidence="8">
    <location>
        <begin position="165"/>
        <end position="183"/>
    </location>
</feature>
<evidence type="ECO:0000256" key="6">
    <source>
        <dbReference type="ARBA" id="ARBA00023136"/>
    </source>
</evidence>
<keyword evidence="6 8" id="KW-0472">Membrane</keyword>
<feature type="transmembrane region" description="Helical" evidence="8">
    <location>
        <begin position="6"/>
        <end position="26"/>
    </location>
</feature>
<evidence type="ECO:0000256" key="5">
    <source>
        <dbReference type="ARBA" id="ARBA00022989"/>
    </source>
</evidence>
<dbReference type="GO" id="GO:0009103">
    <property type="term" value="P:lipopolysaccharide biosynthetic process"/>
    <property type="evidence" value="ECO:0007669"/>
    <property type="project" value="TreeGrafter"/>
</dbReference>
<dbReference type="AlphaFoldDB" id="A0A0G0KSX4"/>
<evidence type="ECO:0000313" key="9">
    <source>
        <dbReference type="EMBL" id="KKQ78605.1"/>
    </source>
</evidence>
<dbReference type="GO" id="GO:0044038">
    <property type="term" value="P:cell wall macromolecule biosynthetic process"/>
    <property type="evidence" value="ECO:0007669"/>
    <property type="project" value="TreeGrafter"/>
</dbReference>
<feature type="transmembrane region" description="Helical" evidence="8">
    <location>
        <begin position="74"/>
        <end position="91"/>
    </location>
</feature>
<dbReference type="GO" id="GO:0005886">
    <property type="term" value="C:plasma membrane"/>
    <property type="evidence" value="ECO:0007669"/>
    <property type="project" value="UniProtKB-SubCell"/>
</dbReference>
<name>A0A0G0KSX4_9BACT</name>
<keyword evidence="4 8" id="KW-0812">Transmembrane</keyword>
<organism evidence="9 10">
    <name type="scientific">Candidatus Daviesbacteria bacterium GW2011_GWF2_38_6</name>
    <dbReference type="NCBI Taxonomy" id="1618432"/>
    <lineage>
        <taxon>Bacteria</taxon>
        <taxon>Candidatus Daviesiibacteriota</taxon>
    </lineage>
</organism>
<protein>
    <submittedName>
        <fullName evidence="9">UDP-phosphate N-acetylglucosaminyl 1-phosphate transferase</fullName>
    </submittedName>
</protein>
<evidence type="ECO:0000256" key="4">
    <source>
        <dbReference type="ARBA" id="ARBA00022692"/>
    </source>
</evidence>
<keyword evidence="2" id="KW-1003">Cell membrane</keyword>
<dbReference type="EMBL" id="LBVC01000016">
    <property type="protein sequence ID" value="KKQ78605.1"/>
    <property type="molecule type" value="Genomic_DNA"/>
</dbReference>
<dbReference type="PANTHER" id="PTHR22926:SF3">
    <property type="entry name" value="UNDECAPRENYL-PHOSPHATE ALPHA-N-ACETYLGLUCOSAMINYL 1-PHOSPHATE TRANSFERASE"/>
    <property type="match status" value="1"/>
</dbReference>
<dbReference type="Proteomes" id="UP000034324">
    <property type="component" value="Unassembled WGS sequence"/>
</dbReference>
<dbReference type="Pfam" id="PF00953">
    <property type="entry name" value="Glycos_transf_4"/>
    <property type="match status" value="1"/>
</dbReference>
<evidence type="ECO:0000313" key="10">
    <source>
        <dbReference type="Proteomes" id="UP000034324"/>
    </source>
</evidence>
<dbReference type="GO" id="GO:0016780">
    <property type="term" value="F:phosphotransferase activity, for other substituted phosphate groups"/>
    <property type="evidence" value="ECO:0007669"/>
    <property type="project" value="InterPro"/>
</dbReference>
<dbReference type="CDD" id="cd06853">
    <property type="entry name" value="GT_WecA_like"/>
    <property type="match status" value="1"/>
</dbReference>
<feature type="transmembrane region" description="Helical" evidence="8">
    <location>
        <begin position="47"/>
        <end position="68"/>
    </location>
</feature>
<comment type="cofactor">
    <cofactor evidence="7">
        <name>Mg(2+)</name>
        <dbReference type="ChEBI" id="CHEBI:18420"/>
    </cofactor>
</comment>
<feature type="transmembrane region" description="Helical" evidence="8">
    <location>
        <begin position="189"/>
        <end position="209"/>
    </location>
</feature>
<keyword evidence="5 8" id="KW-1133">Transmembrane helix</keyword>
<sequence length="271" mass="29280">MNFFMPLLFSFIATILGFFPTVWLAKKFKLLDNPRLRPHPAHTQKRTVPRAGGLAVFLGIIIAITIFIPFEKTTVGILIGLLILLLIGLLDDKYPDFSPYLRLLGQFIAAGFVVFSGIGINFVTNPLGGIVNFSPFLSYILALVWIVWVMNMINWSKGVDGQMPGITTVASLILGLLSLKLTLSGDPTQAKVAILAFITTGASLGLLLFNWHPARIFPGFSGSTILGFMIAVLAILSGAKLATAGLVLLIPATDFAYTFLRRILSGKSPGS</sequence>
<evidence type="ECO:0000256" key="7">
    <source>
        <dbReference type="PIRSR" id="PIRSR600715-1"/>
    </source>
</evidence>
<comment type="caution">
    <text evidence="9">The sequence shown here is derived from an EMBL/GenBank/DDBJ whole genome shotgun (WGS) entry which is preliminary data.</text>
</comment>
<evidence type="ECO:0000256" key="1">
    <source>
        <dbReference type="ARBA" id="ARBA00004651"/>
    </source>
</evidence>
<evidence type="ECO:0000256" key="3">
    <source>
        <dbReference type="ARBA" id="ARBA00022679"/>
    </source>
</evidence>
<dbReference type="GO" id="GO:0046872">
    <property type="term" value="F:metal ion binding"/>
    <property type="evidence" value="ECO:0007669"/>
    <property type="project" value="UniProtKB-KW"/>
</dbReference>
<keyword evidence="7" id="KW-0479">Metal-binding</keyword>
<comment type="subcellular location">
    <subcellularLocation>
        <location evidence="1">Cell membrane</location>
        <topology evidence="1">Multi-pass membrane protein</topology>
    </subcellularLocation>
</comment>
<feature type="transmembrane region" description="Helical" evidence="8">
    <location>
        <begin position="103"/>
        <end position="124"/>
    </location>
</feature>
<feature type="binding site" evidence="7">
    <location>
        <position position="154"/>
    </location>
    <ligand>
        <name>Mg(2+)</name>
        <dbReference type="ChEBI" id="CHEBI:18420"/>
    </ligand>
</feature>
<evidence type="ECO:0000256" key="2">
    <source>
        <dbReference type="ARBA" id="ARBA00022475"/>
    </source>
</evidence>
<dbReference type="PANTHER" id="PTHR22926">
    <property type="entry name" value="PHOSPHO-N-ACETYLMURAMOYL-PENTAPEPTIDE-TRANSFERASE"/>
    <property type="match status" value="1"/>
</dbReference>
<evidence type="ECO:0000256" key="8">
    <source>
        <dbReference type="SAM" id="Phobius"/>
    </source>
</evidence>